<dbReference type="GO" id="GO:0016779">
    <property type="term" value="F:nucleotidyltransferase activity"/>
    <property type="evidence" value="ECO:0007669"/>
    <property type="project" value="UniProtKB-KW"/>
</dbReference>
<dbReference type="GO" id="GO:0061504">
    <property type="term" value="P:cyclic threonylcarbamoyladenosine biosynthetic process"/>
    <property type="evidence" value="ECO:0007669"/>
    <property type="project" value="TreeGrafter"/>
</dbReference>
<dbReference type="PANTHER" id="PTHR43267">
    <property type="entry name" value="TRNA THREONYLCARBAMOYLADENOSINE DEHYDRATASE"/>
    <property type="match status" value="1"/>
</dbReference>
<dbReference type="RefSeq" id="WP_132082918.1">
    <property type="nucleotide sequence ID" value="NZ_SLUI01000015.1"/>
</dbReference>
<keyword evidence="3" id="KW-1185">Reference proteome</keyword>
<dbReference type="Proteomes" id="UP000295063">
    <property type="component" value="Unassembled WGS sequence"/>
</dbReference>
<dbReference type="OrthoDB" id="9804286at2"/>
<dbReference type="EMBL" id="SLUI01000015">
    <property type="protein sequence ID" value="TCL34513.1"/>
    <property type="molecule type" value="Genomic_DNA"/>
</dbReference>
<dbReference type="SUPFAM" id="SSF69572">
    <property type="entry name" value="Activating enzymes of the ubiquitin-like proteins"/>
    <property type="match status" value="1"/>
</dbReference>
<dbReference type="NCBIfam" id="NF006395">
    <property type="entry name" value="PRK08644.1"/>
    <property type="match status" value="1"/>
</dbReference>
<feature type="domain" description="THIF-type NAD/FAD binding fold" evidence="1">
    <location>
        <begin position="14"/>
        <end position="154"/>
    </location>
</feature>
<evidence type="ECO:0000313" key="3">
    <source>
        <dbReference type="Proteomes" id="UP000295063"/>
    </source>
</evidence>
<reference evidence="2 3" key="1">
    <citation type="submission" date="2019-03" db="EMBL/GenBank/DDBJ databases">
        <title>Genomic Encyclopedia of Type Strains, Phase IV (KMG-IV): sequencing the most valuable type-strain genomes for metagenomic binning, comparative biology and taxonomic classification.</title>
        <authorList>
            <person name="Goeker M."/>
        </authorList>
    </citation>
    <scope>NUCLEOTIDE SEQUENCE [LARGE SCALE GENOMIC DNA]</scope>
    <source>
        <strain evidence="2 3">DSM 15969</strain>
    </source>
</reference>
<evidence type="ECO:0000313" key="2">
    <source>
        <dbReference type="EMBL" id="TCL34513.1"/>
    </source>
</evidence>
<comment type="caution">
    <text evidence="2">The sequence shown here is derived from an EMBL/GenBank/DDBJ whole genome shotgun (WGS) entry which is preliminary data.</text>
</comment>
<dbReference type="AlphaFoldDB" id="A0A4R1Q223"/>
<dbReference type="Gene3D" id="3.40.50.720">
    <property type="entry name" value="NAD(P)-binding Rossmann-like Domain"/>
    <property type="match status" value="1"/>
</dbReference>
<dbReference type="Pfam" id="PF00899">
    <property type="entry name" value="ThiF"/>
    <property type="match status" value="1"/>
</dbReference>
<sequence>MSVFEQGLRRYLQPKAIAKLAAVKIGIAGAGGLGSNCAQMLVRTGFRNFKIVDFDYIESSNLNRQFFFRHQIGLPKVEALRDNLRLINDEIVVEALQQKVGVDNAAELFADCHVVVEAFDRPEYKKLIVETYLHKAQLLIAVSGLAGWGKSEEIRIHRRKENFYVVGDWVSAISPDNPPLAPQVHVAAAKQADIIVSHYLDR</sequence>
<dbReference type="InterPro" id="IPR045886">
    <property type="entry name" value="ThiF/MoeB/HesA"/>
</dbReference>
<name>A0A4R1Q223_9FIRM</name>
<dbReference type="InterPro" id="IPR000594">
    <property type="entry name" value="ThiF_NAD_FAD-bd"/>
</dbReference>
<dbReference type="GO" id="GO:0008641">
    <property type="term" value="F:ubiquitin-like modifier activating enzyme activity"/>
    <property type="evidence" value="ECO:0007669"/>
    <property type="project" value="InterPro"/>
</dbReference>
<keyword evidence="2" id="KW-0808">Transferase</keyword>
<gene>
    <name evidence="2" type="ORF">EV210_115100</name>
</gene>
<keyword evidence="2" id="KW-0548">Nucleotidyltransferase</keyword>
<dbReference type="NCBIfam" id="TIGR02354">
    <property type="entry name" value="thiF_fam2"/>
    <property type="match status" value="1"/>
</dbReference>
<dbReference type="PANTHER" id="PTHR43267:SF3">
    <property type="entry name" value="THIF PROTEIN"/>
    <property type="match status" value="1"/>
</dbReference>
<proteinExistence type="predicted"/>
<dbReference type="InterPro" id="IPR012729">
    <property type="entry name" value="ThiF_fam2"/>
</dbReference>
<evidence type="ECO:0000259" key="1">
    <source>
        <dbReference type="Pfam" id="PF00899"/>
    </source>
</evidence>
<dbReference type="InterPro" id="IPR035985">
    <property type="entry name" value="Ubiquitin-activating_enz"/>
</dbReference>
<organism evidence="2 3">
    <name type="scientific">Anaerospora hongkongensis</name>
    <dbReference type="NCBI Taxonomy" id="244830"/>
    <lineage>
        <taxon>Bacteria</taxon>
        <taxon>Bacillati</taxon>
        <taxon>Bacillota</taxon>
        <taxon>Negativicutes</taxon>
        <taxon>Selenomonadales</taxon>
        <taxon>Sporomusaceae</taxon>
        <taxon>Anaerospora</taxon>
    </lineage>
</organism>
<dbReference type="GO" id="GO:0061503">
    <property type="term" value="F:tRNA threonylcarbamoyladenosine dehydratase"/>
    <property type="evidence" value="ECO:0007669"/>
    <property type="project" value="TreeGrafter"/>
</dbReference>
<accession>A0A4R1Q223</accession>
<protein>
    <submittedName>
        <fullName evidence="2">Sulfur carrier protein ThiS adenylyltransferase</fullName>
    </submittedName>
</protein>